<feature type="compositionally biased region" description="Polar residues" evidence="1">
    <location>
        <begin position="712"/>
        <end position="726"/>
    </location>
</feature>
<reference evidence="2" key="1">
    <citation type="submission" date="2020-05" db="EMBL/GenBank/DDBJ databases">
        <title>Phylogenomic resolution of chytrid fungi.</title>
        <authorList>
            <person name="Stajich J.E."/>
            <person name="Amses K."/>
            <person name="Simmons R."/>
            <person name="Seto K."/>
            <person name="Myers J."/>
            <person name="Bonds A."/>
            <person name="Quandt C.A."/>
            <person name="Barry K."/>
            <person name="Liu P."/>
            <person name="Grigoriev I."/>
            <person name="Longcore J.E."/>
            <person name="James T.Y."/>
        </authorList>
    </citation>
    <scope>NUCLEOTIDE SEQUENCE</scope>
    <source>
        <strain evidence="2">JEL0318</strain>
    </source>
</reference>
<gene>
    <name evidence="2" type="ORF">HK097_011154</name>
</gene>
<name>A0AAD5S6R6_9FUNG</name>
<evidence type="ECO:0000313" key="2">
    <source>
        <dbReference type="EMBL" id="KAJ3047805.1"/>
    </source>
</evidence>
<comment type="caution">
    <text evidence="2">The sequence shown here is derived from an EMBL/GenBank/DDBJ whole genome shotgun (WGS) entry which is preliminary data.</text>
</comment>
<organism evidence="2 3">
    <name type="scientific">Rhizophlyctis rosea</name>
    <dbReference type="NCBI Taxonomy" id="64517"/>
    <lineage>
        <taxon>Eukaryota</taxon>
        <taxon>Fungi</taxon>
        <taxon>Fungi incertae sedis</taxon>
        <taxon>Chytridiomycota</taxon>
        <taxon>Chytridiomycota incertae sedis</taxon>
        <taxon>Chytridiomycetes</taxon>
        <taxon>Rhizophlyctidales</taxon>
        <taxon>Rhizophlyctidaceae</taxon>
        <taxon>Rhizophlyctis</taxon>
    </lineage>
</organism>
<feature type="compositionally biased region" description="Polar residues" evidence="1">
    <location>
        <begin position="692"/>
        <end position="703"/>
    </location>
</feature>
<dbReference type="AlphaFoldDB" id="A0AAD5S6R6"/>
<feature type="compositionally biased region" description="Low complexity" evidence="1">
    <location>
        <begin position="739"/>
        <end position="755"/>
    </location>
</feature>
<accession>A0AAD5S6R6</accession>
<feature type="region of interest" description="Disordered" evidence="1">
    <location>
        <begin position="690"/>
        <end position="769"/>
    </location>
</feature>
<keyword evidence="3" id="KW-1185">Reference proteome</keyword>
<protein>
    <submittedName>
        <fullName evidence="2">Uncharacterized protein</fullName>
    </submittedName>
</protein>
<evidence type="ECO:0000313" key="3">
    <source>
        <dbReference type="Proteomes" id="UP001212841"/>
    </source>
</evidence>
<feature type="region of interest" description="Disordered" evidence="1">
    <location>
        <begin position="495"/>
        <end position="515"/>
    </location>
</feature>
<proteinExistence type="predicted"/>
<dbReference type="Proteomes" id="UP001212841">
    <property type="component" value="Unassembled WGS sequence"/>
</dbReference>
<feature type="compositionally biased region" description="Acidic residues" evidence="1">
    <location>
        <begin position="495"/>
        <end position="512"/>
    </location>
</feature>
<sequence>MNLTYPGVGGNIAYFRVFAYEDCAKVRNGEEKVIGLWKIKEGSLEDRLLGVAEDAWRLVVSWTPKDGNAPTAGGILFRWSDADSDPEHTSAPINPFEKVGLGDYTLPPVTRTGLQLPFPKPRNPMTPQSWSHDLPLKLSFKSAENAVTDNGMDRFIVALNLTYPDGAKIDMRKSMVSAHYHLRDHNDSAYPINLVADRTGSPVDDFQWRSISSNLLKCSYPPGSLRQPKSLTVSMEWDNIIDNALLNAQSKDWPDFGGVTSRAGPLLIDIVITDPATGHTSGICIERCTTPSLSHSFVAASQRSKDFIGDLTVDVGNIWRRDRVVMERGTGRSVITVRAEAPFDTTHTFDVYQLRQAVSQALQTNTTEFLLARNESPDLYKSTVTALIDFSRKVVYALQIDLTSKDGQSRGFFRVPEYGDTVGDACSEVEEIAFGNIEDDGGGLEVIRVTEAMGVSGLERGYVGEVGERYVDQAETEFHLRIDDEGDEDVVAEEESDGDDFLDGYGDSEVEGEPERRVIEEVKGTNEAAPVAEEAVSTRVRRAPVPALSMPAPKAEAAPAAPRASIDLDALVMTLTGKLRLVLKKTLGSDMRKVVKEELALTKAPSPDLVPVLTGSTVRTIIREEVRTIVKEELAKQAAFDPDLVRSLVRTEVRATVRDETDNFLDRLNNAKGSSTASLPRKPSVSAAITVAPSSSVTSRWTPSPTPARPSVSETPKTSAPDSTQPAIPVRSWAPPPTSQGSPMSPSPTTSAAPAGWPVAQSGMLTPPP</sequence>
<evidence type="ECO:0000256" key="1">
    <source>
        <dbReference type="SAM" id="MobiDB-lite"/>
    </source>
</evidence>
<dbReference type="EMBL" id="JADGJD010000897">
    <property type="protein sequence ID" value="KAJ3047805.1"/>
    <property type="molecule type" value="Genomic_DNA"/>
</dbReference>